<dbReference type="InterPro" id="IPR008921">
    <property type="entry name" value="DNA_pol3_clamp-load_cplx_C"/>
</dbReference>
<evidence type="ECO:0000256" key="7">
    <source>
        <dbReference type="ARBA" id="ARBA00049244"/>
    </source>
</evidence>
<dbReference type="InterPro" id="IPR027417">
    <property type="entry name" value="P-loop_NTPase"/>
</dbReference>
<dbReference type="Gene3D" id="1.10.8.60">
    <property type="match status" value="1"/>
</dbReference>
<dbReference type="NCBIfam" id="TIGR01128">
    <property type="entry name" value="holA"/>
    <property type="match status" value="1"/>
</dbReference>
<proteinExistence type="inferred from homology"/>
<accession>B9KZD3</accession>
<dbReference type="AlphaFoldDB" id="B9KZD3"/>
<dbReference type="KEGG" id="tro:trd_0847"/>
<keyword evidence="4" id="KW-0235">DNA replication</keyword>
<dbReference type="GO" id="GO:0003887">
    <property type="term" value="F:DNA-directed DNA polymerase activity"/>
    <property type="evidence" value="ECO:0007669"/>
    <property type="project" value="UniProtKB-KW"/>
</dbReference>
<keyword evidence="5" id="KW-0239">DNA-directed DNA polymerase</keyword>
<evidence type="ECO:0000313" key="9">
    <source>
        <dbReference type="Proteomes" id="UP000000447"/>
    </source>
</evidence>
<dbReference type="Proteomes" id="UP000000447">
    <property type="component" value="Chromosome"/>
</dbReference>
<dbReference type="Gene3D" id="1.20.272.10">
    <property type="match status" value="1"/>
</dbReference>
<dbReference type="EMBL" id="CP001275">
    <property type="protein sequence ID" value="ACM06073.1"/>
    <property type="molecule type" value="Genomic_DNA"/>
</dbReference>
<evidence type="ECO:0000256" key="1">
    <source>
        <dbReference type="ARBA" id="ARBA00012417"/>
    </source>
</evidence>
<keyword evidence="3" id="KW-0548">Nucleotidyltransferase</keyword>
<name>B9KZD3_THERP</name>
<dbReference type="eggNOG" id="COG1466">
    <property type="taxonomic scope" value="Bacteria"/>
</dbReference>
<dbReference type="HOGENOM" id="CLU_806396_0_0_0"/>
<dbReference type="RefSeq" id="WP_012642232.1">
    <property type="nucleotide sequence ID" value="NC_011959.1"/>
</dbReference>
<gene>
    <name evidence="8" type="ordered locus">trd_0847</name>
</gene>
<dbReference type="PANTHER" id="PTHR34388">
    <property type="entry name" value="DNA POLYMERASE III SUBUNIT DELTA"/>
    <property type="match status" value="1"/>
</dbReference>
<dbReference type="GO" id="GO:0006261">
    <property type="term" value="P:DNA-templated DNA replication"/>
    <property type="evidence" value="ECO:0007669"/>
    <property type="project" value="TreeGrafter"/>
</dbReference>
<dbReference type="GO" id="GO:0003677">
    <property type="term" value="F:DNA binding"/>
    <property type="evidence" value="ECO:0007669"/>
    <property type="project" value="InterPro"/>
</dbReference>
<comment type="catalytic activity">
    <reaction evidence="7">
        <text>DNA(n) + a 2'-deoxyribonucleoside 5'-triphosphate = DNA(n+1) + diphosphate</text>
        <dbReference type="Rhea" id="RHEA:22508"/>
        <dbReference type="Rhea" id="RHEA-COMP:17339"/>
        <dbReference type="Rhea" id="RHEA-COMP:17340"/>
        <dbReference type="ChEBI" id="CHEBI:33019"/>
        <dbReference type="ChEBI" id="CHEBI:61560"/>
        <dbReference type="ChEBI" id="CHEBI:173112"/>
        <dbReference type="EC" id="2.7.7.7"/>
    </reaction>
</comment>
<evidence type="ECO:0000256" key="3">
    <source>
        <dbReference type="ARBA" id="ARBA00022695"/>
    </source>
</evidence>
<keyword evidence="2" id="KW-0808">Transferase</keyword>
<evidence type="ECO:0000256" key="6">
    <source>
        <dbReference type="ARBA" id="ARBA00034754"/>
    </source>
</evidence>
<keyword evidence="9" id="KW-1185">Reference proteome</keyword>
<dbReference type="SUPFAM" id="SSF48019">
    <property type="entry name" value="post-AAA+ oligomerization domain-like"/>
    <property type="match status" value="1"/>
</dbReference>
<dbReference type="STRING" id="309801.trd_0847"/>
<evidence type="ECO:0000256" key="4">
    <source>
        <dbReference type="ARBA" id="ARBA00022705"/>
    </source>
</evidence>
<reference evidence="8 9" key="1">
    <citation type="journal article" date="2009" name="PLoS ONE">
        <title>Complete genome sequence of the aerobic CO-oxidizing thermophile Thermomicrobium roseum.</title>
        <authorList>
            <person name="Wu D."/>
            <person name="Raymond J."/>
            <person name="Wu M."/>
            <person name="Chatterji S."/>
            <person name="Ren Q."/>
            <person name="Graham J.E."/>
            <person name="Bryant D.A."/>
            <person name="Robb F."/>
            <person name="Colman A."/>
            <person name="Tallon L.J."/>
            <person name="Badger J.H."/>
            <person name="Madupu R."/>
            <person name="Ward N.L."/>
            <person name="Eisen J.A."/>
        </authorList>
    </citation>
    <scope>NUCLEOTIDE SEQUENCE [LARGE SCALE GENOMIC DNA]</scope>
    <source>
        <strain evidence="9">ATCC 27502 / DSM 5159 / P-2</strain>
    </source>
</reference>
<protein>
    <recommendedName>
        <fullName evidence="1">DNA-directed DNA polymerase</fullName>
        <ecNumber evidence="1">2.7.7.7</ecNumber>
    </recommendedName>
</protein>
<dbReference type="InterPro" id="IPR005790">
    <property type="entry name" value="DNA_polIII_delta"/>
</dbReference>
<evidence type="ECO:0000256" key="5">
    <source>
        <dbReference type="ARBA" id="ARBA00022932"/>
    </source>
</evidence>
<organism evidence="8 9">
    <name type="scientific">Thermomicrobium roseum (strain ATCC 27502 / DSM 5159 / P-2)</name>
    <dbReference type="NCBI Taxonomy" id="309801"/>
    <lineage>
        <taxon>Bacteria</taxon>
        <taxon>Pseudomonadati</taxon>
        <taxon>Thermomicrobiota</taxon>
        <taxon>Thermomicrobia</taxon>
        <taxon>Thermomicrobiales</taxon>
        <taxon>Thermomicrobiaceae</taxon>
        <taxon>Thermomicrobium</taxon>
    </lineage>
</organism>
<dbReference type="Gene3D" id="3.40.50.300">
    <property type="entry name" value="P-loop containing nucleotide triphosphate hydrolases"/>
    <property type="match status" value="1"/>
</dbReference>
<dbReference type="GO" id="GO:0009360">
    <property type="term" value="C:DNA polymerase III complex"/>
    <property type="evidence" value="ECO:0007669"/>
    <property type="project" value="TreeGrafter"/>
</dbReference>
<dbReference type="EC" id="2.7.7.7" evidence="1"/>
<evidence type="ECO:0000256" key="2">
    <source>
        <dbReference type="ARBA" id="ARBA00022679"/>
    </source>
</evidence>
<dbReference type="PANTHER" id="PTHR34388:SF1">
    <property type="entry name" value="DNA POLYMERASE III SUBUNIT DELTA"/>
    <property type="match status" value="1"/>
</dbReference>
<comment type="similarity">
    <text evidence="6">Belongs to the DNA polymerase HolA subunit family.</text>
</comment>
<evidence type="ECO:0000313" key="8">
    <source>
        <dbReference type="EMBL" id="ACM06073.1"/>
    </source>
</evidence>
<sequence length="344" mass="37387">MLTVLHGESEFRRERELAELRISQDPEGLATVRFPRGTPIPTIMAAARTPGFFLDQRLVITECLLADHIRQQQLDPDLVHALATLPSGCHVISLEPPLPPAVLDQLRAALGDAVTFVDCNVPIGEKLIEWVTERARSYGVEIEPAAAEELVIAIDPTALQRRREHAGSQSDQQAGLDLARVDQELAKLATAVYPEKMIRVAVVRELVAADDAPLEWALIDALNRGDATAIVRELERALDTNAVPDVLLAQLASHFEALFAAQILPHLSPDAVAAATGLSARRIAQVRRILSTRSSMNAGAMLAALRAIDASLKRGIVIDSEAALAVTLLAGAQRVRPEIRRFER</sequence>